<dbReference type="EMBL" id="JACVVK020000085">
    <property type="protein sequence ID" value="KAK7494243.1"/>
    <property type="molecule type" value="Genomic_DNA"/>
</dbReference>
<evidence type="ECO:0000313" key="1">
    <source>
        <dbReference type="EMBL" id="KAK7494243.1"/>
    </source>
</evidence>
<comment type="caution">
    <text evidence="1">The sequence shown here is derived from an EMBL/GenBank/DDBJ whole genome shotgun (WGS) entry which is preliminary data.</text>
</comment>
<reference evidence="1 2" key="1">
    <citation type="journal article" date="2023" name="Sci. Data">
        <title>Genome assembly of the Korean intertidal mud-creeper Batillaria attramentaria.</title>
        <authorList>
            <person name="Patra A.K."/>
            <person name="Ho P.T."/>
            <person name="Jun S."/>
            <person name="Lee S.J."/>
            <person name="Kim Y."/>
            <person name="Won Y.J."/>
        </authorList>
    </citation>
    <scope>NUCLEOTIDE SEQUENCE [LARGE SCALE GENOMIC DNA]</scope>
    <source>
        <strain evidence="1">Wonlab-2016</strain>
    </source>
</reference>
<accession>A0ABD0L3Y2</accession>
<dbReference type="Proteomes" id="UP001519460">
    <property type="component" value="Unassembled WGS sequence"/>
</dbReference>
<evidence type="ECO:0000313" key="2">
    <source>
        <dbReference type="Proteomes" id="UP001519460"/>
    </source>
</evidence>
<keyword evidence="2" id="KW-1185">Reference proteome</keyword>
<feature type="non-terminal residue" evidence="1">
    <location>
        <position position="1"/>
    </location>
</feature>
<gene>
    <name evidence="1" type="ORF">BaRGS_00014525</name>
</gene>
<dbReference type="AlphaFoldDB" id="A0ABD0L3Y2"/>
<name>A0ABD0L3Y2_9CAEN</name>
<proteinExistence type="predicted"/>
<organism evidence="1 2">
    <name type="scientific">Batillaria attramentaria</name>
    <dbReference type="NCBI Taxonomy" id="370345"/>
    <lineage>
        <taxon>Eukaryota</taxon>
        <taxon>Metazoa</taxon>
        <taxon>Spiralia</taxon>
        <taxon>Lophotrochozoa</taxon>
        <taxon>Mollusca</taxon>
        <taxon>Gastropoda</taxon>
        <taxon>Caenogastropoda</taxon>
        <taxon>Sorbeoconcha</taxon>
        <taxon>Cerithioidea</taxon>
        <taxon>Batillariidae</taxon>
        <taxon>Batillaria</taxon>
    </lineage>
</organism>
<sequence>RPVPQSRMRLWMKLPHASHLPADLSHPPSAPTSLITDRQWSWNVLETESIPGKETTERKRFLWSEDREACPEHFSLISTLQEMDSEVKPGGSCYDLQLIHLSNQLHQEVWGEPLDQTYLAPKGYTGEPIGVDYLYSQAGKVLEELPHSMEELQLAVDSAAITEPVDESLLEDPILFDGSFQEADFSTLPVDPFGSDICQFFEHKAGHDRLPPVPSPPLQIFRICLCLHLHTEGKAGREQLPPAPSPQLHSLRDSVGPDNIPGYGAVVLANYLADLRDERPPLSPVQSGHVIVMCNSLCFCPHACCETNWQVYGLKVSN</sequence>
<protein>
    <submittedName>
        <fullName evidence="1">Uncharacterized protein</fullName>
    </submittedName>
</protein>